<keyword evidence="6" id="KW-0597">Phosphoprotein</keyword>
<comment type="subunit">
    <text evidence="14">Homotetramer. The tetramers can form oligomeric arrays in membranes. The size of the oligomers differs between tissues and is smaller in skeletal muscle than in brain. Interaction between AQP4 oligomeric arrays in close-by cells can contribute to cell-cell adhesion. Part of a complex containing MLC1, TRPV4, HEPACAM and ATP1B1.</text>
</comment>
<reference evidence="19" key="1">
    <citation type="submission" date="2025-08" db="UniProtKB">
        <authorList>
            <consortium name="RefSeq"/>
        </authorList>
    </citation>
    <scope>IDENTIFICATION</scope>
    <source>
        <tissue evidence="19">Sperm</tissue>
    </source>
</reference>
<evidence type="ECO:0000313" key="18">
    <source>
        <dbReference type="Proteomes" id="UP001318040"/>
    </source>
</evidence>
<evidence type="ECO:0000256" key="15">
    <source>
        <dbReference type="RuleBase" id="RU000477"/>
    </source>
</evidence>
<evidence type="ECO:0000256" key="1">
    <source>
        <dbReference type="ARBA" id="ARBA00004415"/>
    </source>
</evidence>
<evidence type="ECO:0000256" key="9">
    <source>
        <dbReference type="ARBA" id="ARBA00022989"/>
    </source>
</evidence>
<keyword evidence="10 17" id="KW-0472">Membrane</keyword>
<evidence type="ECO:0000256" key="14">
    <source>
        <dbReference type="ARBA" id="ARBA00046979"/>
    </source>
</evidence>
<keyword evidence="4 15" id="KW-0813">Transport</keyword>
<feature type="transmembrane region" description="Helical" evidence="17">
    <location>
        <begin position="204"/>
        <end position="227"/>
    </location>
</feature>
<dbReference type="Proteomes" id="UP001318040">
    <property type="component" value="Chromosome 25"/>
</dbReference>
<feature type="transmembrane region" description="Helical" evidence="17">
    <location>
        <begin position="130"/>
        <end position="149"/>
    </location>
</feature>
<dbReference type="KEGG" id="pmrn:116945969"/>
<evidence type="ECO:0000256" key="3">
    <source>
        <dbReference type="ARBA" id="ARBA00006175"/>
    </source>
</evidence>
<dbReference type="InterPro" id="IPR034294">
    <property type="entry name" value="Aquaporin_transptr"/>
</dbReference>
<dbReference type="InterPro" id="IPR023271">
    <property type="entry name" value="Aquaporin-like"/>
</dbReference>
<dbReference type="Gene3D" id="1.20.1080.10">
    <property type="entry name" value="Glycerol uptake facilitator protein"/>
    <property type="match status" value="1"/>
</dbReference>
<dbReference type="SUPFAM" id="SSF81338">
    <property type="entry name" value="Aquaporin-like"/>
    <property type="match status" value="1"/>
</dbReference>
<evidence type="ECO:0000256" key="13">
    <source>
        <dbReference type="ARBA" id="ARBA00040878"/>
    </source>
</evidence>
<name>A0AAJ7X0I5_PETMA</name>
<dbReference type="Pfam" id="PF00230">
    <property type="entry name" value="MIP"/>
    <property type="match status" value="1"/>
</dbReference>
<accession>A0AAJ7X0I5</accession>
<feature type="transmembrane region" description="Helical" evidence="17">
    <location>
        <begin position="12"/>
        <end position="35"/>
    </location>
</feature>
<dbReference type="GeneID" id="116945969"/>
<dbReference type="PANTHER" id="PTHR19139">
    <property type="entry name" value="AQUAPORIN TRANSPORTER"/>
    <property type="match status" value="1"/>
</dbReference>
<dbReference type="InterPro" id="IPR000425">
    <property type="entry name" value="MIP"/>
</dbReference>
<comment type="similarity">
    <text evidence="3 15">Belongs to the MIP/aquaporin (TC 1.A.8) family.</text>
</comment>
<dbReference type="NCBIfam" id="TIGR00861">
    <property type="entry name" value="MIP"/>
    <property type="match status" value="1"/>
</dbReference>
<comment type="subcellular location">
    <subcellularLocation>
        <location evidence="2">Basolateral cell membrane</location>
        <topology evidence="2">Multi-pass membrane protein</topology>
    </subcellularLocation>
    <subcellularLocation>
        <location evidence="1">Cell membrane</location>
        <location evidence="1">Sarcolemma</location>
        <topology evidence="1">Multi-pass membrane protein</topology>
    </subcellularLocation>
</comment>
<sequence>MTAFRGVWTQAFWRCVAAEFAGTALFLMLALGSAMPWPDQASDPLRTALAFGLSLAASAHAFGHVSGAHLNPALTAAMACMRKITLAKAVVYMLAQCVGAVTAAGLVYAVTPPEARGDMAVTQLHKSLSAGHGLLIEMMITFFLSFTVFSTCDPNRPEPRIPGSVAVGVAVIAGHLFAIPYTGASMNPARSLGPAIVSANWDHHWLYWIGPMLGAVLAGAAYEYLLCPDPEIKRRLKEAFSRASPARQQSLGAKYVEMEEAGGGREDGNLVFKPGSSHLAERPESKPNNNNGGTGHNHGNVAGDPGSSSA</sequence>
<gene>
    <name evidence="19" type="primary">AQP4</name>
</gene>
<evidence type="ECO:0000256" key="8">
    <source>
        <dbReference type="ARBA" id="ARBA00022737"/>
    </source>
</evidence>
<feature type="region of interest" description="Disordered" evidence="16">
    <location>
        <begin position="261"/>
        <end position="310"/>
    </location>
</feature>
<dbReference type="GO" id="GO:0009992">
    <property type="term" value="P:intracellular water homeostasis"/>
    <property type="evidence" value="ECO:0007669"/>
    <property type="project" value="UniProtKB-ARBA"/>
</dbReference>
<keyword evidence="8" id="KW-0677">Repeat</keyword>
<evidence type="ECO:0000256" key="10">
    <source>
        <dbReference type="ARBA" id="ARBA00023136"/>
    </source>
</evidence>
<evidence type="ECO:0000256" key="6">
    <source>
        <dbReference type="ARBA" id="ARBA00022553"/>
    </source>
</evidence>
<dbReference type="PRINTS" id="PR02016">
    <property type="entry name" value="AQUAPORIN4"/>
</dbReference>
<feature type="transmembrane region" description="Helical" evidence="17">
    <location>
        <begin position="161"/>
        <end position="184"/>
    </location>
</feature>
<keyword evidence="18" id="KW-1185">Reference proteome</keyword>
<organism evidence="18 19">
    <name type="scientific">Petromyzon marinus</name>
    <name type="common">Sea lamprey</name>
    <dbReference type="NCBI Taxonomy" id="7757"/>
    <lineage>
        <taxon>Eukaryota</taxon>
        <taxon>Metazoa</taxon>
        <taxon>Chordata</taxon>
        <taxon>Craniata</taxon>
        <taxon>Vertebrata</taxon>
        <taxon>Cyclostomata</taxon>
        <taxon>Hyperoartia</taxon>
        <taxon>Petromyzontiformes</taxon>
        <taxon>Petromyzontidae</taxon>
        <taxon>Petromyzon</taxon>
    </lineage>
</organism>
<protein>
    <recommendedName>
        <fullName evidence="13">Aquaporin-4</fullName>
    </recommendedName>
</protein>
<comment type="catalytic activity">
    <reaction evidence="12">
        <text>H2O(in) = H2O(out)</text>
        <dbReference type="Rhea" id="RHEA:29667"/>
        <dbReference type="ChEBI" id="CHEBI:15377"/>
    </reaction>
</comment>
<keyword evidence="9 17" id="KW-1133">Transmembrane helix</keyword>
<dbReference type="PANTHER" id="PTHR19139:SF34">
    <property type="entry name" value="AQUAPORIN-4"/>
    <property type="match status" value="1"/>
</dbReference>
<evidence type="ECO:0000256" key="11">
    <source>
        <dbReference type="ARBA" id="ARBA00023180"/>
    </source>
</evidence>
<dbReference type="CTD" id="361"/>
<evidence type="ECO:0000256" key="2">
    <source>
        <dbReference type="ARBA" id="ARBA00004554"/>
    </source>
</evidence>
<dbReference type="GO" id="GO:0015250">
    <property type="term" value="F:water channel activity"/>
    <property type="evidence" value="ECO:0007669"/>
    <property type="project" value="UniProtKB-ARBA"/>
</dbReference>
<feature type="transmembrane region" description="Helical" evidence="17">
    <location>
        <begin position="47"/>
        <end position="68"/>
    </location>
</feature>
<dbReference type="FunFam" id="1.20.1080.10:FF:000009">
    <property type="entry name" value="aquaporin-4 isoform X1"/>
    <property type="match status" value="1"/>
</dbReference>
<evidence type="ECO:0000256" key="16">
    <source>
        <dbReference type="SAM" id="MobiDB-lite"/>
    </source>
</evidence>
<dbReference type="AlphaFoldDB" id="A0AAJ7X0I5"/>
<keyword evidence="5" id="KW-1003">Cell membrane</keyword>
<dbReference type="CDD" id="cd00333">
    <property type="entry name" value="MIP"/>
    <property type="match status" value="1"/>
</dbReference>
<dbReference type="PRINTS" id="PR00783">
    <property type="entry name" value="MINTRINSICP"/>
</dbReference>
<evidence type="ECO:0000256" key="5">
    <source>
        <dbReference type="ARBA" id="ARBA00022475"/>
    </source>
</evidence>
<keyword evidence="7 15" id="KW-0812">Transmembrane</keyword>
<evidence type="ECO:0000256" key="17">
    <source>
        <dbReference type="SAM" id="Phobius"/>
    </source>
</evidence>
<evidence type="ECO:0000256" key="12">
    <source>
        <dbReference type="ARBA" id="ARBA00034651"/>
    </source>
</evidence>
<evidence type="ECO:0000313" key="19">
    <source>
        <dbReference type="RefSeq" id="XP_032816592.1"/>
    </source>
</evidence>
<feature type="transmembrane region" description="Helical" evidence="17">
    <location>
        <begin position="89"/>
        <end position="110"/>
    </location>
</feature>
<dbReference type="GO" id="GO:0042383">
    <property type="term" value="C:sarcolemma"/>
    <property type="evidence" value="ECO:0007669"/>
    <property type="project" value="UniProtKB-SubCell"/>
</dbReference>
<keyword evidence="11" id="KW-0325">Glycoprotein</keyword>
<proteinExistence type="inferred from homology"/>
<dbReference type="GO" id="GO:0016323">
    <property type="term" value="C:basolateral plasma membrane"/>
    <property type="evidence" value="ECO:0007669"/>
    <property type="project" value="UniProtKB-SubCell"/>
</dbReference>
<evidence type="ECO:0000256" key="4">
    <source>
        <dbReference type="ARBA" id="ARBA00022448"/>
    </source>
</evidence>
<dbReference type="RefSeq" id="XP_032816592.1">
    <property type="nucleotide sequence ID" value="XM_032960701.1"/>
</dbReference>
<evidence type="ECO:0000256" key="7">
    <source>
        <dbReference type="ARBA" id="ARBA00022692"/>
    </source>
</evidence>